<evidence type="ECO:0000313" key="5">
    <source>
        <dbReference type="Proteomes" id="UP001500433"/>
    </source>
</evidence>
<dbReference type="NCBIfam" id="TIGR04183">
    <property type="entry name" value="Por_Secre_tail"/>
    <property type="match status" value="1"/>
</dbReference>
<dbReference type="InterPro" id="IPR026444">
    <property type="entry name" value="Secre_tail"/>
</dbReference>
<accession>A0ABP9FFY1</accession>
<dbReference type="RefSeq" id="WP_345274583.1">
    <property type="nucleotide sequence ID" value="NZ_BAABJH010000006.1"/>
</dbReference>
<dbReference type="EMBL" id="BAABJH010000006">
    <property type="protein sequence ID" value="GAA4899441.1"/>
    <property type="molecule type" value="Genomic_DNA"/>
</dbReference>
<evidence type="ECO:0000256" key="1">
    <source>
        <dbReference type="ARBA" id="ARBA00022729"/>
    </source>
</evidence>
<feature type="domain" description="Secretion system C-terminal sorting" evidence="3">
    <location>
        <begin position="174"/>
        <end position="244"/>
    </location>
</feature>
<comment type="caution">
    <text evidence="4">The sequence shown here is derived from an EMBL/GenBank/DDBJ whole genome shotgun (WGS) entry which is preliminary data.</text>
</comment>
<keyword evidence="1 2" id="KW-0732">Signal</keyword>
<evidence type="ECO:0000313" key="4">
    <source>
        <dbReference type="EMBL" id="GAA4899441.1"/>
    </source>
</evidence>
<proteinExistence type="predicted"/>
<dbReference type="Pfam" id="PF18962">
    <property type="entry name" value="Por_Secre_tail"/>
    <property type="match status" value="1"/>
</dbReference>
<protein>
    <recommendedName>
        <fullName evidence="3">Secretion system C-terminal sorting domain-containing protein</fullName>
    </recommendedName>
</protein>
<organism evidence="4 5">
    <name type="scientific">Flaviramulus aquimarinus</name>
    <dbReference type="NCBI Taxonomy" id="1170456"/>
    <lineage>
        <taxon>Bacteria</taxon>
        <taxon>Pseudomonadati</taxon>
        <taxon>Bacteroidota</taxon>
        <taxon>Flavobacteriia</taxon>
        <taxon>Flavobacteriales</taxon>
        <taxon>Flavobacteriaceae</taxon>
        <taxon>Flaviramulus</taxon>
    </lineage>
</organism>
<reference evidence="5" key="1">
    <citation type="journal article" date="2019" name="Int. J. Syst. Evol. Microbiol.">
        <title>The Global Catalogue of Microorganisms (GCM) 10K type strain sequencing project: providing services to taxonomists for standard genome sequencing and annotation.</title>
        <authorList>
            <consortium name="The Broad Institute Genomics Platform"/>
            <consortium name="The Broad Institute Genome Sequencing Center for Infectious Disease"/>
            <person name="Wu L."/>
            <person name="Ma J."/>
        </authorList>
    </citation>
    <scope>NUCLEOTIDE SEQUENCE [LARGE SCALE GENOMIC DNA]</scope>
    <source>
        <strain evidence="5">JCM 18274</strain>
    </source>
</reference>
<feature type="chain" id="PRO_5046223065" description="Secretion system C-terminal sorting domain-containing protein" evidence="2">
    <location>
        <begin position="19"/>
        <end position="245"/>
    </location>
</feature>
<gene>
    <name evidence="4" type="ORF">GCM10023311_25920</name>
</gene>
<keyword evidence="5" id="KW-1185">Reference proteome</keyword>
<name>A0ABP9FFY1_9FLAO</name>
<dbReference type="Proteomes" id="UP001500433">
    <property type="component" value="Unassembled WGS sequence"/>
</dbReference>
<feature type="signal peptide" evidence="2">
    <location>
        <begin position="1"/>
        <end position="18"/>
    </location>
</feature>
<sequence>MKYAFSLFLLAISLNIFCQSPDIDDGNWYLINLNINSENHNRPLNVSGNPMISNFRTTNDGQRRFDTWICDTWFGDFEIDLENSTITFFGLGSTLGGCDTIEYVTGIDTREIDMLFYQFYTNNNEPKVFDYEITEGNLNIPRILKITATNGDYIEYYFNTLSTFNKYSNLSFSIYPNPVVDELLISSSQNLKNYKVEVFDLLGKLKISKSMTSSNSIHVENLSKGMYILLITDELGNSTEKKFVK</sequence>
<evidence type="ECO:0000256" key="2">
    <source>
        <dbReference type="SAM" id="SignalP"/>
    </source>
</evidence>
<evidence type="ECO:0000259" key="3">
    <source>
        <dbReference type="Pfam" id="PF18962"/>
    </source>
</evidence>